<evidence type="ECO:0000313" key="2">
    <source>
        <dbReference type="EMBL" id="CAF1540513.1"/>
    </source>
</evidence>
<evidence type="ECO:0008006" key="5">
    <source>
        <dbReference type="Google" id="ProtNLM"/>
    </source>
</evidence>
<dbReference type="EMBL" id="CAJNOI010000235">
    <property type="protein sequence ID" value="CAF1201313.1"/>
    <property type="molecule type" value="Genomic_DNA"/>
</dbReference>
<dbReference type="Proteomes" id="UP000663832">
    <property type="component" value="Unassembled WGS sequence"/>
</dbReference>
<proteinExistence type="predicted"/>
<gene>
    <name evidence="1" type="ORF">BJG266_LOCUS26921</name>
    <name evidence="2" type="ORF">QVE165_LOCUS46286</name>
</gene>
<evidence type="ECO:0000313" key="4">
    <source>
        <dbReference type="Proteomes" id="UP000663877"/>
    </source>
</evidence>
<dbReference type="PROSITE" id="PS51996">
    <property type="entry name" value="TR_MART"/>
    <property type="match status" value="1"/>
</dbReference>
<evidence type="ECO:0000313" key="3">
    <source>
        <dbReference type="Proteomes" id="UP000663832"/>
    </source>
</evidence>
<organism evidence="1 4">
    <name type="scientific">Adineta steineri</name>
    <dbReference type="NCBI Taxonomy" id="433720"/>
    <lineage>
        <taxon>Eukaryota</taxon>
        <taxon>Metazoa</taxon>
        <taxon>Spiralia</taxon>
        <taxon>Gnathifera</taxon>
        <taxon>Rotifera</taxon>
        <taxon>Eurotatoria</taxon>
        <taxon>Bdelloidea</taxon>
        <taxon>Adinetida</taxon>
        <taxon>Adinetidae</taxon>
        <taxon>Adineta</taxon>
    </lineage>
</organism>
<dbReference type="AlphaFoldDB" id="A0A814WGZ6"/>
<dbReference type="Gene3D" id="3.90.176.10">
    <property type="entry name" value="Toxin ADP-ribosyltransferase, Chain A, domain 1"/>
    <property type="match status" value="1"/>
</dbReference>
<dbReference type="Proteomes" id="UP000663877">
    <property type="component" value="Unassembled WGS sequence"/>
</dbReference>
<sequence>MAAIGEEEMELSQRLLDDQKKNQIEKYFSLVNSVKTISRMGAYGMVDLHFVSCYGQKEIIQFVFTNSAFMSLEGVSSELVPYDESNKDAIKTLVLKTCNLHAFEEDMPDNDYIDWSLNGENLVKKAKEFRKQIDLYKTYDNQHHLITKILIEIIEYYLNDYLFEKEHFSLDHIREIQSCFEKAIEEQNYLIYFIKAYTLTNNFHGVLNKHLALYILHYFDTPSSSSLRTKYRLINCLVYIVTLVINHPDIHKYKYNGITYRGVLMNRNDLKYYTIGNYILNRSFVSTSKKRSVAQAFAGDESLVGISDQHQSTEVPVLMKYTITQNHSAIDIAAISTIQDEEEILILPFSVFKVIDKIESYSNMSLPVLVEIDLEECEDNEEINNQKQKSE</sequence>
<reference evidence="1" key="1">
    <citation type="submission" date="2021-02" db="EMBL/GenBank/DDBJ databases">
        <authorList>
            <person name="Nowell W R."/>
        </authorList>
    </citation>
    <scope>NUCLEOTIDE SEQUENCE</scope>
</reference>
<dbReference type="SUPFAM" id="SSF56399">
    <property type="entry name" value="ADP-ribosylation"/>
    <property type="match status" value="1"/>
</dbReference>
<dbReference type="OrthoDB" id="10001926at2759"/>
<keyword evidence="3" id="KW-1185">Reference proteome</keyword>
<name>A0A814WGZ6_9BILA</name>
<comment type="caution">
    <text evidence="1">The sequence shown here is derived from an EMBL/GenBank/DDBJ whole genome shotgun (WGS) entry which is preliminary data.</text>
</comment>
<accession>A0A814WGZ6</accession>
<protein>
    <recommendedName>
        <fullName evidence="5">NAD(P)(+)--arginine ADP-ribosyltransferase</fullName>
    </recommendedName>
</protein>
<dbReference type="EMBL" id="CAJNOM010000682">
    <property type="protein sequence ID" value="CAF1540513.1"/>
    <property type="molecule type" value="Genomic_DNA"/>
</dbReference>
<evidence type="ECO:0000313" key="1">
    <source>
        <dbReference type="EMBL" id="CAF1201313.1"/>
    </source>
</evidence>
<dbReference type="GO" id="GO:0005576">
    <property type="term" value="C:extracellular region"/>
    <property type="evidence" value="ECO:0007669"/>
    <property type="project" value="InterPro"/>
</dbReference>